<evidence type="ECO:0000256" key="3">
    <source>
        <dbReference type="ARBA" id="ARBA00023163"/>
    </source>
</evidence>
<dbReference type="RefSeq" id="WP_089687823.1">
    <property type="nucleotide sequence ID" value="NZ_FNFO01000014.1"/>
</dbReference>
<evidence type="ECO:0000259" key="4">
    <source>
        <dbReference type="PROSITE" id="PS50987"/>
    </source>
</evidence>
<dbReference type="NCBIfam" id="NF033788">
    <property type="entry name" value="HTH_metalloreg"/>
    <property type="match status" value="1"/>
</dbReference>
<feature type="domain" description="HTH arsR-type" evidence="4">
    <location>
        <begin position="8"/>
        <end position="106"/>
    </location>
</feature>
<dbReference type="InterPro" id="IPR001845">
    <property type="entry name" value="HTH_ArsR_DNA-bd_dom"/>
</dbReference>
<organism evidence="5 6">
    <name type="scientific">Catalinimonas alkaloidigena</name>
    <dbReference type="NCBI Taxonomy" id="1075417"/>
    <lineage>
        <taxon>Bacteria</taxon>
        <taxon>Pseudomonadati</taxon>
        <taxon>Bacteroidota</taxon>
        <taxon>Cytophagia</taxon>
        <taxon>Cytophagales</taxon>
        <taxon>Catalimonadaceae</taxon>
        <taxon>Catalinimonas</taxon>
    </lineage>
</organism>
<dbReference type="SUPFAM" id="SSF46785">
    <property type="entry name" value="Winged helix' DNA-binding domain"/>
    <property type="match status" value="1"/>
</dbReference>
<keyword evidence="3" id="KW-0804">Transcription</keyword>
<dbReference type="SMART" id="SM00418">
    <property type="entry name" value="HTH_ARSR"/>
    <property type="match status" value="1"/>
</dbReference>
<dbReference type="InterPro" id="IPR036388">
    <property type="entry name" value="WH-like_DNA-bd_sf"/>
</dbReference>
<evidence type="ECO:0000256" key="1">
    <source>
        <dbReference type="ARBA" id="ARBA00023015"/>
    </source>
</evidence>
<accession>A0A1G9TID6</accession>
<keyword evidence="2 5" id="KW-0238">DNA-binding</keyword>
<dbReference type="Pfam" id="PF01022">
    <property type="entry name" value="HTH_5"/>
    <property type="match status" value="1"/>
</dbReference>
<proteinExistence type="predicted"/>
<dbReference type="InterPro" id="IPR051081">
    <property type="entry name" value="HTH_MetalResp_TranReg"/>
</dbReference>
<dbReference type="AlphaFoldDB" id="A0A1G9TID6"/>
<evidence type="ECO:0000313" key="6">
    <source>
        <dbReference type="Proteomes" id="UP000198510"/>
    </source>
</evidence>
<dbReference type="GO" id="GO:0003677">
    <property type="term" value="F:DNA binding"/>
    <property type="evidence" value="ECO:0007669"/>
    <property type="project" value="UniProtKB-KW"/>
</dbReference>
<name>A0A1G9TID6_9BACT</name>
<dbReference type="Proteomes" id="UP000198510">
    <property type="component" value="Unassembled WGS sequence"/>
</dbReference>
<dbReference type="EMBL" id="FNFO01000014">
    <property type="protein sequence ID" value="SDM47420.1"/>
    <property type="molecule type" value="Genomic_DNA"/>
</dbReference>
<gene>
    <name evidence="5" type="ORF">SAMN05421823_11428</name>
</gene>
<reference evidence="5 6" key="1">
    <citation type="submission" date="2016-10" db="EMBL/GenBank/DDBJ databases">
        <authorList>
            <person name="de Groot N.N."/>
        </authorList>
    </citation>
    <scope>NUCLEOTIDE SEQUENCE [LARGE SCALE GENOMIC DNA]</scope>
    <source>
        <strain evidence="5 6">DSM 25186</strain>
    </source>
</reference>
<dbReference type="OrthoDB" id="9800049at2"/>
<dbReference type="Gene3D" id="1.10.10.10">
    <property type="entry name" value="Winged helix-like DNA-binding domain superfamily/Winged helix DNA-binding domain"/>
    <property type="match status" value="1"/>
</dbReference>
<dbReference type="STRING" id="1075417.SAMN05421823_11428"/>
<sequence>MGITKTELFEQRQNQLAALAKAIGHPARVAILEYLLEHQTCISTELADELPLSPSTINQHLKELKQAGLIKGEIEGPKVNYCIDADAWGEARQLLERLFGKYTPPPSCC</sequence>
<dbReference type="InterPro" id="IPR036390">
    <property type="entry name" value="WH_DNA-bd_sf"/>
</dbReference>
<dbReference type="PRINTS" id="PR00778">
    <property type="entry name" value="HTHARSR"/>
</dbReference>
<dbReference type="PROSITE" id="PS50987">
    <property type="entry name" value="HTH_ARSR_2"/>
    <property type="match status" value="1"/>
</dbReference>
<protein>
    <submittedName>
        <fullName evidence="5">DNA-binding transcriptional regulator, ArsR family</fullName>
    </submittedName>
</protein>
<dbReference type="PANTHER" id="PTHR33154">
    <property type="entry name" value="TRANSCRIPTIONAL REGULATOR, ARSR FAMILY"/>
    <property type="match status" value="1"/>
</dbReference>
<keyword evidence="6" id="KW-1185">Reference proteome</keyword>
<evidence type="ECO:0000313" key="5">
    <source>
        <dbReference type="EMBL" id="SDM47420.1"/>
    </source>
</evidence>
<dbReference type="GO" id="GO:0003700">
    <property type="term" value="F:DNA-binding transcription factor activity"/>
    <property type="evidence" value="ECO:0007669"/>
    <property type="project" value="InterPro"/>
</dbReference>
<dbReference type="InterPro" id="IPR011991">
    <property type="entry name" value="ArsR-like_HTH"/>
</dbReference>
<dbReference type="CDD" id="cd00090">
    <property type="entry name" value="HTH_ARSR"/>
    <property type="match status" value="1"/>
</dbReference>
<keyword evidence="1" id="KW-0805">Transcription regulation</keyword>
<evidence type="ECO:0000256" key="2">
    <source>
        <dbReference type="ARBA" id="ARBA00023125"/>
    </source>
</evidence>
<dbReference type="PANTHER" id="PTHR33154:SF15">
    <property type="entry name" value="REGULATORY PROTEIN ARSR"/>
    <property type="match status" value="1"/>
</dbReference>